<dbReference type="Proteomes" id="UP000305401">
    <property type="component" value="Unassembled WGS sequence"/>
</dbReference>
<gene>
    <name evidence="1" type="ORF">E5990_01920</name>
</gene>
<evidence type="ECO:0000313" key="1">
    <source>
        <dbReference type="EMBL" id="THG54726.1"/>
    </source>
</evidence>
<organism evidence="1 2">
    <name type="scientific">Muribaculum caecicola</name>
    <dbReference type="NCBI Taxonomy" id="3038144"/>
    <lineage>
        <taxon>Bacteria</taxon>
        <taxon>Pseudomonadati</taxon>
        <taxon>Bacteroidota</taxon>
        <taxon>Bacteroidia</taxon>
        <taxon>Bacteroidales</taxon>
        <taxon>Muribaculaceae</taxon>
        <taxon>Muribaculum</taxon>
    </lineage>
</organism>
<keyword evidence="2" id="KW-1185">Reference proteome</keyword>
<protein>
    <submittedName>
        <fullName evidence="1">DUF3332 domain-containing protein</fullName>
    </submittedName>
</protein>
<comment type="caution">
    <text evidence="1">The sequence shown here is derived from an EMBL/GenBank/DDBJ whole genome shotgun (WGS) entry which is preliminary data.</text>
</comment>
<evidence type="ECO:0000313" key="2">
    <source>
        <dbReference type="Proteomes" id="UP000305401"/>
    </source>
</evidence>
<name>A0AC61S7H4_9BACT</name>
<dbReference type="EMBL" id="SSTG01000011">
    <property type="protein sequence ID" value="THG54726.1"/>
    <property type="molecule type" value="Genomic_DNA"/>
</dbReference>
<proteinExistence type="predicted"/>
<reference evidence="1" key="1">
    <citation type="submission" date="2019-04" db="EMBL/GenBank/DDBJ databases">
        <title>Microbes associate with the intestines of laboratory mice.</title>
        <authorList>
            <person name="Navarre W."/>
            <person name="Wong E."/>
            <person name="Huang K.C."/>
            <person name="Tropini C."/>
            <person name="Ng K."/>
            <person name="Yu B."/>
        </authorList>
    </citation>
    <scope>NUCLEOTIDE SEQUENCE</scope>
    <source>
        <strain evidence="1">NM86_A22</strain>
    </source>
</reference>
<sequence length="182" mass="20049">MKKQKIHIAIAILMSAAMLNTSCIGSFALTKNVYSWNQSLGNKFVNELVFFIFCPLVYPITTLADAVVINSIEFWSGSNPLAEGTRIIDGNDGRYLVTTDAKGYTIKSENDGSIVRFDFDESDNSWSISVDGSESQKFMTFVDSEHVRMLTPDGTMQAVELSEHGVMAYSQAVQSAHSLALK</sequence>
<accession>A0AC61S7H4</accession>